<reference evidence="1" key="1">
    <citation type="submission" date="2020-03" db="EMBL/GenBank/DDBJ databases">
        <title>Genome of Pelagibius litoralis DSM 21314T.</title>
        <authorList>
            <person name="Wang G."/>
        </authorList>
    </citation>
    <scope>NUCLEOTIDE SEQUENCE</scope>
    <source>
        <strain evidence="1">DSM 21314</strain>
    </source>
</reference>
<evidence type="ECO:0000313" key="1">
    <source>
        <dbReference type="EMBL" id="NIA67611.1"/>
    </source>
</evidence>
<proteinExistence type="predicted"/>
<accession>A0A967EUS3</accession>
<protein>
    <submittedName>
        <fullName evidence="1">Uncharacterized protein</fullName>
    </submittedName>
</protein>
<organism evidence="1 2">
    <name type="scientific">Pelagibius litoralis</name>
    <dbReference type="NCBI Taxonomy" id="374515"/>
    <lineage>
        <taxon>Bacteria</taxon>
        <taxon>Pseudomonadati</taxon>
        <taxon>Pseudomonadota</taxon>
        <taxon>Alphaproteobacteria</taxon>
        <taxon>Rhodospirillales</taxon>
        <taxon>Rhodovibrionaceae</taxon>
        <taxon>Pelagibius</taxon>
    </lineage>
</organism>
<dbReference type="RefSeq" id="WP_167221341.1">
    <property type="nucleotide sequence ID" value="NZ_JAAQPH010000002.1"/>
</dbReference>
<dbReference type="AlphaFoldDB" id="A0A967EUS3"/>
<sequence>MTFADLTGIEPGSNQALQWFHRSSGKPRETLRMLEETLAAPEPERPRVSAGQFVDQIDESIQEQGRHEVMSVLVHLKQSEIKALVRRAAHAKGRYLAALMELPRNQANRKAAVGEVSLLRQEYEELETGLKTLRQLILDNDIDIIGVD</sequence>
<dbReference type="EMBL" id="JAAQPH010000002">
    <property type="protein sequence ID" value="NIA67611.1"/>
    <property type="molecule type" value="Genomic_DNA"/>
</dbReference>
<dbReference type="Proteomes" id="UP000761264">
    <property type="component" value="Unassembled WGS sequence"/>
</dbReference>
<evidence type="ECO:0000313" key="2">
    <source>
        <dbReference type="Proteomes" id="UP000761264"/>
    </source>
</evidence>
<keyword evidence="2" id="KW-1185">Reference proteome</keyword>
<comment type="caution">
    <text evidence="1">The sequence shown here is derived from an EMBL/GenBank/DDBJ whole genome shotgun (WGS) entry which is preliminary data.</text>
</comment>
<gene>
    <name evidence="1" type="ORF">HBA54_03310</name>
</gene>
<name>A0A967EUS3_9PROT</name>